<keyword evidence="5" id="KW-0238">DNA-binding</keyword>
<feature type="region of interest" description="Disordered" evidence="8">
    <location>
        <begin position="1"/>
        <end position="63"/>
    </location>
</feature>
<keyword evidence="11" id="KW-1185">Reference proteome</keyword>
<dbReference type="Proteomes" id="UP001447188">
    <property type="component" value="Unassembled WGS sequence"/>
</dbReference>
<sequence length="886" mass="96568">MRSTKPPQISTASTSAASGALSPKKRPSPSSTIPSPTTQRPTFTAPSSPRRRTSSGGGQISRSISACNRCRSRKTKCDQLFPSCSSCSKAGVECVGIDAATGRKVPRSYVDWLEKRVQFLEQEMGMVVGESAGGGVAGGAEGGLGGGAGGKRKMCDSPVGGGDEARRRRRRSDSIADGVLGQSGSSRGSTSDGLDSASRDELKAEDKALHLRPDIENLVSQVGMVSVQGTSAPGFLGGSSGISFARLMFAAVKMTGPRDATHPLPQPSNTATSSIKSTISSSPPKPTTESTDTIVDSSTQLPRQRVVPEPFPPRHIGENFMDLYFNLANPQTPILHRPVFERVFRRACTQIEQEGGTGLPNPSTNGEGYGTVEKDHQHHADLYFLYMVFAIAVALTPRTDNLPERFHASAMLHMDGLFSAISQTNNRLDGLKGILLLALYSIMRPAAPGVWYVLGAALRLAIDLGLHQENTFKTEKNLDPQVIDERRRLWWCTYGMDRQLGLYLGRPFGISDDAIRTPLPAEELEGWSDQTDLGGVGRKSCRTIFNHMFRIRQIQSEIQRVLYQSSSSLPRQFMTVEEWRKNVEERLQTWCDTVPKSNADTNCGYNLGFMELNYEQTRLLLYGLCPTVPHPTVASFGLIADSGSRIIRLYRRLHHEDCINYTWLACHNLFMAGTSYLCALWHCPEVRRQTTVEQIDFYTLACVDVLSSMITRCPAAQGCKDVFESLATATVKLCNSEFARDRENSKKQVKSESAGWALARSRSPVAFIPPTLQSLPASLANIVHGDPYQPEPPAPHPNYADMMPPPLPPPPSQEIQFIPQDLAAECLNMDRVFELMQQVGTPGGEWDLSSWGEGTSAGYTNGVMGMGAGMGGPNAGGDFFVGWAGF</sequence>
<evidence type="ECO:0000256" key="4">
    <source>
        <dbReference type="ARBA" id="ARBA00023015"/>
    </source>
</evidence>
<dbReference type="PANTHER" id="PTHR47782:SF1">
    <property type="entry name" value="PYRIMIDINE PATHWAY REGULATORY PROTEIN 1"/>
    <property type="match status" value="1"/>
</dbReference>
<keyword evidence="2" id="KW-0479">Metal-binding</keyword>
<dbReference type="SMART" id="SM00066">
    <property type="entry name" value="GAL4"/>
    <property type="match status" value="1"/>
</dbReference>
<accession>A0ABR3GLW4</accession>
<comment type="caution">
    <text evidence="10">The sequence shown here is derived from an EMBL/GenBank/DDBJ whole genome shotgun (WGS) entry which is preliminary data.</text>
</comment>
<dbReference type="Gene3D" id="4.10.240.10">
    <property type="entry name" value="Zn(2)-C6 fungal-type DNA-binding domain"/>
    <property type="match status" value="1"/>
</dbReference>
<evidence type="ECO:0000256" key="8">
    <source>
        <dbReference type="SAM" id="MobiDB-lite"/>
    </source>
</evidence>
<organism evidence="10 11">
    <name type="scientific">Discina gigas</name>
    <dbReference type="NCBI Taxonomy" id="1032678"/>
    <lineage>
        <taxon>Eukaryota</taxon>
        <taxon>Fungi</taxon>
        <taxon>Dikarya</taxon>
        <taxon>Ascomycota</taxon>
        <taxon>Pezizomycotina</taxon>
        <taxon>Pezizomycetes</taxon>
        <taxon>Pezizales</taxon>
        <taxon>Discinaceae</taxon>
        <taxon>Discina</taxon>
    </lineage>
</organism>
<protein>
    <submittedName>
        <fullName evidence="10">Fungal specific transcription factor</fullName>
    </submittedName>
</protein>
<keyword evidence="4" id="KW-0805">Transcription regulation</keyword>
<proteinExistence type="predicted"/>
<keyword evidence="3" id="KW-0862">Zinc</keyword>
<dbReference type="InterPro" id="IPR001138">
    <property type="entry name" value="Zn2Cys6_DnaBD"/>
</dbReference>
<comment type="subcellular location">
    <subcellularLocation>
        <location evidence="1">Nucleus</location>
    </subcellularLocation>
</comment>
<feature type="compositionally biased region" description="Low complexity" evidence="8">
    <location>
        <begin position="10"/>
        <end position="48"/>
    </location>
</feature>
<evidence type="ECO:0000256" key="6">
    <source>
        <dbReference type="ARBA" id="ARBA00023163"/>
    </source>
</evidence>
<name>A0ABR3GLW4_9PEZI</name>
<dbReference type="PROSITE" id="PS00463">
    <property type="entry name" value="ZN2_CY6_FUNGAL_1"/>
    <property type="match status" value="1"/>
</dbReference>
<keyword evidence="6" id="KW-0804">Transcription</keyword>
<reference evidence="10 11" key="1">
    <citation type="submission" date="2024-02" db="EMBL/GenBank/DDBJ databases">
        <title>Discinaceae phylogenomics.</title>
        <authorList>
            <person name="Dirks A.C."/>
            <person name="James T.Y."/>
        </authorList>
    </citation>
    <scope>NUCLEOTIDE SEQUENCE [LARGE SCALE GENOMIC DNA]</scope>
    <source>
        <strain evidence="10 11">ACD0624</strain>
    </source>
</reference>
<evidence type="ECO:0000259" key="9">
    <source>
        <dbReference type="PROSITE" id="PS50048"/>
    </source>
</evidence>
<dbReference type="Pfam" id="PF00172">
    <property type="entry name" value="Zn_clus"/>
    <property type="match status" value="1"/>
</dbReference>
<dbReference type="SUPFAM" id="SSF57701">
    <property type="entry name" value="Zn2/Cys6 DNA-binding domain"/>
    <property type="match status" value="1"/>
</dbReference>
<dbReference type="PROSITE" id="PS50048">
    <property type="entry name" value="ZN2_CY6_FUNGAL_2"/>
    <property type="match status" value="1"/>
</dbReference>
<dbReference type="InterPro" id="IPR052202">
    <property type="entry name" value="Yeast_MetPath_Reg"/>
</dbReference>
<gene>
    <name evidence="10" type="primary">PPR1</name>
    <name evidence="10" type="ORF">Q9L58_004143</name>
</gene>
<dbReference type="CDD" id="cd00067">
    <property type="entry name" value="GAL4"/>
    <property type="match status" value="1"/>
</dbReference>
<dbReference type="EMBL" id="JBBBZM010000042">
    <property type="protein sequence ID" value="KAL0636921.1"/>
    <property type="molecule type" value="Genomic_DNA"/>
</dbReference>
<dbReference type="CDD" id="cd12148">
    <property type="entry name" value="fungal_TF_MHR"/>
    <property type="match status" value="1"/>
</dbReference>
<evidence type="ECO:0000256" key="7">
    <source>
        <dbReference type="ARBA" id="ARBA00023242"/>
    </source>
</evidence>
<feature type="compositionally biased region" description="Low complexity" evidence="8">
    <location>
        <begin position="270"/>
        <end position="293"/>
    </location>
</feature>
<evidence type="ECO:0000256" key="5">
    <source>
        <dbReference type="ARBA" id="ARBA00023125"/>
    </source>
</evidence>
<dbReference type="PANTHER" id="PTHR47782">
    <property type="entry name" value="ZN(II)2CYS6 TRANSCRIPTION FACTOR (EUROFUNG)-RELATED"/>
    <property type="match status" value="1"/>
</dbReference>
<evidence type="ECO:0000256" key="3">
    <source>
        <dbReference type="ARBA" id="ARBA00022833"/>
    </source>
</evidence>
<feature type="domain" description="Zn(2)-C6 fungal-type" evidence="9">
    <location>
        <begin position="66"/>
        <end position="95"/>
    </location>
</feature>
<dbReference type="InterPro" id="IPR036864">
    <property type="entry name" value="Zn2-C6_fun-type_DNA-bd_sf"/>
</dbReference>
<evidence type="ECO:0000313" key="11">
    <source>
        <dbReference type="Proteomes" id="UP001447188"/>
    </source>
</evidence>
<dbReference type="Pfam" id="PF04082">
    <property type="entry name" value="Fungal_trans"/>
    <property type="match status" value="1"/>
</dbReference>
<evidence type="ECO:0000313" key="10">
    <source>
        <dbReference type="EMBL" id="KAL0636921.1"/>
    </source>
</evidence>
<dbReference type="InterPro" id="IPR007219">
    <property type="entry name" value="XnlR_reg_dom"/>
</dbReference>
<feature type="compositionally biased region" description="Polar residues" evidence="8">
    <location>
        <begin position="182"/>
        <end position="193"/>
    </location>
</feature>
<keyword evidence="7" id="KW-0539">Nucleus</keyword>
<evidence type="ECO:0000256" key="1">
    <source>
        <dbReference type="ARBA" id="ARBA00004123"/>
    </source>
</evidence>
<evidence type="ECO:0000256" key="2">
    <source>
        <dbReference type="ARBA" id="ARBA00022723"/>
    </source>
</evidence>
<feature type="region of interest" description="Disordered" evidence="8">
    <location>
        <begin position="143"/>
        <end position="200"/>
    </location>
</feature>
<dbReference type="SMART" id="SM00906">
    <property type="entry name" value="Fungal_trans"/>
    <property type="match status" value="1"/>
</dbReference>
<feature type="region of interest" description="Disordered" evidence="8">
    <location>
        <begin position="258"/>
        <end position="308"/>
    </location>
</feature>